<dbReference type="AlphaFoldDB" id="A0A256JV10"/>
<name>A0A256JV10_HALEZ</name>
<organism evidence="1 2">
    <name type="scientific">Halorubrum ezzemoulense</name>
    <name type="common">Halorubrum chaoviator</name>
    <dbReference type="NCBI Taxonomy" id="337243"/>
    <lineage>
        <taxon>Archaea</taxon>
        <taxon>Methanobacteriati</taxon>
        <taxon>Methanobacteriota</taxon>
        <taxon>Stenosarchaea group</taxon>
        <taxon>Halobacteria</taxon>
        <taxon>Halobacteriales</taxon>
        <taxon>Haloferacaceae</taxon>
        <taxon>Halorubrum</taxon>
    </lineage>
</organism>
<dbReference type="EMBL" id="NHPD01000053">
    <property type="protein sequence ID" value="OYR72406.1"/>
    <property type="molecule type" value="Genomic_DNA"/>
</dbReference>
<dbReference type="Proteomes" id="UP000216925">
    <property type="component" value="Unassembled WGS sequence"/>
</dbReference>
<evidence type="ECO:0000313" key="2">
    <source>
        <dbReference type="Proteomes" id="UP000216925"/>
    </source>
</evidence>
<gene>
    <name evidence="1" type="ORF">DJ76_12400</name>
</gene>
<evidence type="ECO:0000313" key="1">
    <source>
        <dbReference type="EMBL" id="OYR72406.1"/>
    </source>
</evidence>
<protein>
    <submittedName>
        <fullName evidence="1">Uncharacterized protein</fullName>
    </submittedName>
</protein>
<sequence length="129" mass="14955">MSESTGDGEFRRTLPLFDNRGRDAVQRLLHHAVEDLRYDHPDRKVARDLYHEIREGDAIRLRVGRGIRDETLVITPAELDADAGQILDRFVGAIPSESVEWRRVATELGEWRTERELSDDTEIAFQYLH</sequence>
<dbReference type="RefSeq" id="WP_094495384.1">
    <property type="nucleotide sequence ID" value="NZ_NHPD01000053.1"/>
</dbReference>
<reference evidence="1 2" key="1">
    <citation type="journal article" date="2014" name="Front. Microbiol.">
        <title>Population and genomic analysis of the genus Halorubrum.</title>
        <authorList>
            <person name="Fullmer M.S."/>
            <person name="Soucy S.M."/>
            <person name="Swithers K.S."/>
            <person name="Makkay A.M."/>
            <person name="Wheeler R."/>
            <person name="Ventosa A."/>
            <person name="Gogarten J.P."/>
            <person name="Papke R.T."/>
        </authorList>
    </citation>
    <scope>NUCLEOTIDE SEQUENCE [LARGE SCALE GENOMIC DNA]</scope>
    <source>
        <strain evidence="1 2">Ec15</strain>
    </source>
</reference>
<comment type="caution">
    <text evidence="1">The sequence shown here is derived from an EMBL/GenBank/DDBJ whole genome shotgun (WGS) entry which is preliminary data.</text>
</comment>
<accession>A0A256JV10</accession>
<proteinExistence type="predicted"/>